<evidence type="ECO:0000256" key="1">
    <source>
        <dbReference type="SAM" id="Phobius"/>
    </source>
</evidence>
<feature type="transmembrane region" description="Helical" evidence="1">
    <location>
        <begin position="101"/>
        <end position="123"/>
    </location>
</feature>
<dbReference type="PANTHER" id="PTHR34851">
    <property type="entry name" value="PROTEIN CBG05235-RELATED"/>
    <property type="match status" value="1"/>
</dbReference>
<dbReference type="PANTHER" id="PTHR34851:SF5">
    <property type="entry name" value="MARVEL DOMAIN-CONTAINING PROTEIN"/>
    <property type="match status" value="1"/>
</dbReference>
<keyword evidence="1" id="KW-0472">Membrane</keyword>
<dbReference type="Proteomes" id="UP000887572">
    <property type="component" value="Unplaced"/>
</dbReference>
<feature type="transmembrane region" description="Helical" evidence="1">
    <location>
        <begin position="159"/>
        <end position="180"/>
    </location>
</feature>
<keyword evidence="2" id="KW-1185">Reference proteome</keyword>
<accession>A0A914HCC9</accession>
<protein>
    <submittedName>
        <fullName evidence="3">MARVEL domain-containing protein</fullName>
    </submittedName>
</protein>
<dbReference type="InterPro" id="IPR056709">
    <property type="entry name" value="DUF7807"/>
</dbReference>
<name>A0A914HCC9_GLORO</name>
<evidence type="ECO:0000313" key="3">
    <source>
        <dbReference type="WBParaSite" id="Gr19_v10_g16054.t1"/>
    </source>
</evidence>
<keyword evidence="1" id="KW-1133">Transmembrane helix</keyword>
<evidence type="ECO:0000313" key="2">
    <source>
        <dbReference type="Proteomes" id="UP000887572"/>
    </source>
</evidence>
<dbReference type="AlphaFoldDB" id="A0A914HCC9"/>
<feature type="transmembrane region" description="Helical" evidence="1">
    <location>
        <begin position="69"/>
        <end position="89"/>
    </location>
</feature>
<reference evidence="3" key="1">
    <citation type="submission" date="2022-11" db="UniProtKB">
        <authorList>
            <consortium name="WormBaseParasite"/>
        </authorList>
    </citation>
    <scope>IDENTIFICATION</scope>
</reference>
<sequence length="200" mass="22805">MIPIECNSSSSNNNPNIDVGIELEKATCCWGVFRTNAEQGALIVAFIGILFSLLGAFAFFMPFTDVYDPMMGVAGLLYVFPCLCVLLALRRRDPRLYLPYLIYGVIEMMFYLSVLFVSVLFMLNPPEDNVQQHLKDNPTKFTNADQARKDYRMSQGGEAAILLADVLVSLWFYYVIWTAYKVMRHRRSRGRVLLTEISTN</sequence>
<organism evidence="2 3">
    <name type="scientific">Globodera rostochiensis</name>
    <name type="common">Golden nematode worm</name>
    <name type="synonym">Heterodera rostochiensis</name>
    <dbReference type="NCBI Taxonomy" id="31243"/>
    <lineage>
        <taxon>Eukaryota</taxon>
        <taxon>Metazoa</taxon>
        <taxon>Ecdysozoa</taxon>
        <taxon>Nematoda</taxon>
        <taxon>Chromadorea</taxon>
        <taxon>Rhabditida</taxon>
        <taxon>Tylenchina</taxon>
        <taxon>Tylenchomorpha</taxon>
        <taxon>Tylenchoidea</taxon>
        <taxon>Heteroderidae</taxon>
        <taxon>Heteroderinae</taxon>
        <taxon>Globodera</taxon>
    </lineage>
</organism>
<proteinExistence type="predicted"/>
<feature type="transmembrane region" description="Helical" evidence="1">
    <location>
        <begin position="41"/>
        <end position="63"/>
    </location>
</feature>
<dbReference type="WBParaSite" id="Gr19_v10_g16054.t1">
    <property type="protein sequence ID" value="Gr19_v10_g16054.t1"/>
    <property type="gene ID" value="Gr19_v10_g16054"/>
</dbReference>
<keyword evidence="1" id="KW-0812">Transmembrane</keyword>
<dbReference type="Pfam" id="PF25093">
    <property type="entry name" value="DUF7807"/>
    <property type="match status" value="1"/>
</dbReference>